<accession>A0ABS5Y1K0</accession>
<proteinExistence type="predicted"/>
<dbReference type="RefSeq" id="WP_215617553.1">
    <property type="nucleotide sequence ID" value="NZ_JADOER010000004.1"/>
</dbReference>
<keyword evidence="3" id="KW-1185">Reference proteome</keyword>
<evidence type="ECO:0000313" key="2">
    <source>
        <dbReference type="EMBL" id="MBT9311681.1"/>
    </source>
</evidence>
<keyword evidence="1" id="KW-0812">Transmembrane</keyword>
<organism evidence="2 3">
    <name type="scientific">Leptothoe kymatousa TAU-MAC 1615</name>
    <dbReference type="NCBI Taxonomy" id="2364775"/>
    <lineage>
        <taxon>Bacteria</taxon>
        <taxon>Bacillati</taxon>
        <taxon>Cyanobacteriota</taxon>
        <taxon>Cyanophyceae</taxon>
        <taxon>Nodosilineales</taxon>
        <taxon>Cymatolegaceae</taxon>
        <taxon>Leptothoe</taxon>
        <taxon>Leptothoe kymatousa</taxon>
    </lineage>
</organism>
<feature type="transmembrane region" description="Helical" evidence="1">
    <location>
        <begin position="20"/>
        <end position="40"/>
    </location>
</feature>
<evidence type="ECO:0000313" key="3">
    <source>
        <dbReference type="Proteomes" id="UP001196661"/>
    </source>
</evidence>
<sequence>MAKIEESSSFPEKHTMNPLWIAAATLTPLGLVLFIGNRLFKQALTKEGLCPVCQGAGGLCKTCNGLGMIGETTPDDKDAPNQ</sequence>
<gene>
    <name evidence="2" type="ORF">IXB28_05650</name>
</gene>
<name>A0ABS5Y1K0_9CYAN</name>
<reference evidence="2 3" key="1">
    <citation type="journal article" date="2021" name="Mar. Drugs">
        <title>Genome Reduction and Secondary Metabolism of the Marine Sponge-Associated Cyanobacterium Leptothoe.</title>
        <authorList>
            <person name="Konstantinou D."/>
            <person name="Popin R.V."/>
            <person name="Fewer D.P."/>
            <person name="Sivonen K."/>
            <person name="Gkelis S."/>
        </authorList>
    </citation>
    <scope>NUCLEOTIDE SEQUENCE [LARGE SCALE GENOMIC DNA]</scope>
    <source>
        <strain evidence="2 3">TAU-MAC 1615</strain>
    </source>
</reference>
<dbReference type="Proteomes" id="UP001196661">
    <property type="component" value="Unassembled WGS sequence"/>
</dbReference>
<keyword evidence="1" id="KW-0472">Membrane</keyword>
<comment type="caution">
    <text evidence="2">The sequence shown here is derived from an EMBL/GenBank/DDBJ whole genome shotgun (WGS) entry which is preliminary data.</text>
</comment>
<keyword evidence="1" id="KW-1133">Transmembrane helix</keyword>
<evidence type="ECO:0000256" key="1">
    <source>
        <dbReference type="SAM" id="Phobius"/>
    </source>
</evidence>
<dbReference type="EMBL" id="JADOER010000004">
    <property type="protein sequence ID" value="MBT9311681.1"/>
    <property type="molecule type" value="Genomic_DNA"/>
</dbReference>
<protein>
    <submittedName>
        <fullName evidence="2">Uncharacterized protein</fullName>
    </submittedName>
</protein>